<feature type="transmembrane region" description="Helical" evidence="3">
    <location>
        <begin position="20"/>
        <end position="39"/>
    </location>
</feature>
<evidence type="ECO:0000313" key="6">
    <source>
        <dbReference type="Proteomes" id="UP001165082"/>
    </source>
</evidence>
<protein>
    <recommendedName>
        <fullName evidence="4">TsaA-like domain-containing protein</fullName>
    </recommendedName>
</protein>
<reference evidence="5" key="1">
    <citation type="submission" date="2022-07" db="EMBL/GenBank/DDBJ databases">
        <title>Genome analysis of Parmales, a sister group of diatoms, reveals the evolutionary specialization of diatoms from phago-mixotrophs to photoautotrophs.</title>
        <authorList>
            <person name="Ban H."/>
            <person name="Sato S."/>
            <person name="Yoshikawa S."/>
            <person name="Kazumasa Y."/>
            <person name="Nakamura Y."/>
            <person name="Ichinomiya M."/>
            <person name="Saitoh K."/>
            <person name="Sato N."/>
            <person name="Blanc-Mathieu R."/>
            <person name="Endo H."/>
            <person name="Kuwata A."/>
            <person name="Ogata H."/>
        </authorList>
    </citation>
    <scope>NUCLEOTIDE SEQUENCE</scope>
</reference>
<organism evidence="5 6">
    <name type="scientific">Triparma retinervis</name>
    <dbReference type="NCBI Taxonomy" id="2557542"/>
    <lineage>
        <taxon>Eukaryota</taxon>
        <taxon>Sar</taxon>
        <taxon>Stramenopiles</taxon>
        <taxon>Ochrophyta</taxon>
        <taxon>Bolidophyceae</taxon>
        <taxon>Parmales</taxon>
        <taxon>Triparmaceae</taxon>
        <taxon>Triparma</taxon>
    </lineage>
</organism>
<feature type="domain" description="TsaA-like" evidence="4">
    <location>
        <begin position="1"/>
        <end position="91"/>
    </location>
</feature>
<comment type="similarity">
    <text evidence="2">Belongs to the tRNA methyltransferase O family.</text>
</comment>
<keyword evidence="3" id="KW-0472">Membrane</keyword>
<dbReference type="PANTHER" id="PTHR12818">
    <property type="entry name" value="TRNA (ADENINE(37)-N6)-METHYLTRANSFERASE"/>
    <property type="match status" value="1"/>
</dbReference>
<dbReference type="PANTHER" id="PTHR12818:SF0">
    <property type="entry name" value="TRNA (ADENINE(37)-N6)-METHYLTRANSFERASE"/>
    <property type="match status" value="1"/>
</dbReference>
<evidence type="ECO:0000256" key="3">
    <source>
        <dbReference type="SAM" id="Phobius"/>
    </source>
</evidence>
<name>A0A9W6Z9G3_9STRA</name>
<accession>A0A9W6Z9G3</accession>
<dbReference type="InterPro" id="IPR023370">
    <property type="entry name" value="TrmO-like_N"/>
</dbReference>
<dbReference type="AlphaFoldDB" id="A0A9W6Z9G3"/>
<keyword evidence="3" id="KW-0812">Transmembrane</keyword>
<dbReference type="InterPro" id="IPR040372">
    <property type="entry name" value="YaeB-like"/>
</dbReference>
<comment type="caution">
    <text evidence="5">The sequence shown here is derived from an EMBL/GenBank/DDBJ whole genome shotgun (WGS) entry which is preliminary data.</text>
</comment>
<dbReference type="EMBL" id="BRXZ01000513">
    <property type="protein sequence ID" value="GMH46464.1"/>
    <property type="molecule type" value="Genomic_DNA"/>
</dbReference>
<keyword evidence="6" id="KW-1185">Reference proteome</keyword>
<gene>
    <name evidence="5" type="ORF">TrRE_jg103</name>
</gene>
<dbReference type="OrthoDB" id="4882at2759"/>
<evidence type="ECO:0000313" key="5">
    <source>
        <dbReference type="EMBL" id="GMH46464.1"/>
    </source>
</evidence>
<feature type="non-terminal residue" evidence="5">
    <location>
        <position position="91"/>
    </location>
</feature>
<keyword evidence="1" id="KW-0949">S-adenosyl-L-methionine</keyword>
<dbReference type="PROSITE" id="PS51668">
    <property type="entry name" value="TSAA_2"/>
    <property type="match status" value="1"/>
</dbReference>
<keyword evidence="3" id="KW-1133">Transmembrane helix</keyword>
<dbReference type="Gene3D" id="2.40.30.70">
    <property type="entry name" value="YaeB-like"/>
    <property type="match status" value="1"/>
</dbReference>
<dbReference type="SUPFAM" id="SSF118196">
    <property type="entry name" value="YaeB-like"/>
    <property type="match status" value="1"/>
</dbReference>
<evidence type="ECO:0000259" key="4">
    <source>
        <dbReference type="PROSITE" id="PS51668"/>
    </source>
</evidence>
<feature type="non-terminal residue" evidence="5">
    <location>
        <position position="1"/>
    </location>
</feature>
<dbReference type="InterPro" id="IPR036414">
    <property type="entry name" value="YaeB_N_sf"/>
</dbReference>
<proteinExistence type="inferred from homology"/>
<sequence>GSLSPSSTATLSLNLNSGSVVGLSDFTHVWITFVFHLNTKGRRTPDKIKPPSLGGSKVGVLATRSPHRYNNVGMTLCRLSSVTVVKNRPTL</sequence>
<dbReference type="Pfam" id="PF01980">
    <property type="entry name" value="TrmO_N"/>
    <property type="match status" value="1"/>
</dbReference>
<dbReference type="InterPro" id="IPR036413">
    <property type="entry name" value="YaeB-like_sf"/>
</dbReference>
<evidence type="ECO:0000256" key="2">
    <source>
        <dbReference type="ARBA" id="ARBA00033753"/>
    </source>
</evidence>
<evidence type="ECO:0000256" key="1">
    <source>
        <dbReference type="ARBA" id="ARBA00022691"/>
    </source>
</evidence>
<dbReference type="Proteomes" id="UP001165082">
    <property type="component" value="Unassembled WGS sequence"/>
</dbReference>